<dbReference type="AlphaFoldDB" id="A0A8B2NHU8"/>
<dbReference type="GO" id="GO:0000155">
    <property type="term" value="F:phosphorelay sensor kinase activity"/>
    <property type="evidence" value="ECO:0007669"/>
    <property type="project" value="InterPro"/>
</dbReference>
<keyword evidence="4" id="KW-0808">Transferase</keyword>
<dbReference type="Pfam" id="PF00512">
    <property type="entry name" value="HisKA"/>
    <property type="match status" value="1"/>
</dbReference>
<evidence type="ECO:0000313" key="14">
    <source>
        <dbReference type="Proteomes" id="UP000249590"/>
    </source>
</evidence>
<evidence type="ECO:0000259" key="10">
    <source>
        <dbReference type="PROSITE" id="PS50109"/>
    </source>
</evidence>
<dbReference type="SMART" id="SM00448">
    <property type="entry name" value="REC"/>
    <property type="match status" value="1"/>
</dbReference>
<feature type="domain" description="Histidine kinase" evidence="10">
    <location>
        <begin position="439"/>
        <end position="665"/>
    </location>
</feature>
<dbReference type="InterPro" id="IPR001789">
    <property type="entry name" value="Sig_transdc_resp-reg_receiver"/>
</dbReference>
<keyword evidence="5" id="KW-0547">Nucleotide-binding</keyword>
<dbReference type="InterPro" id="IPR011006">
    <property type="entry name" value="CheY-like_superfamily"/>
</dbReference>
<dbReference type="InterPro" id="IPR036890">
    <property type="entry name" value="HATPase_C_sf"/>
</dbReference>
<dbReference type="PROSITE" id="PS50109">
    <property type="entry name" value="HIS_KIN"/>
    <property type="match status" value="1"/>
</dbReference>
<dbReference type="Pfam" id="PF08447">
    <property type="entry name" value="PAS_3"/>
    <property type="match status" value="1"/>
</dbReference>
<dbReference type="GO" id="GO:0006355">
    <property type="term" value="P:regulation of DNA-templated transcription"/>
    <property type="evidence" value="ECO:0007669"/>
    <property type="project" value="InterPro"/>
</dbReference>
<dbReference type="Pfam" id="PF00072">
    <property type="entry name" value="Response_reg"/>
    <property type="match status" value="1"/>
</dbReference>
<dbReference type="SMART" id="SM00387">
    <property type="entry name" value="HATPase_c"/>
    <property type="match status" value="1"/>
</dbReference>
<dbReference type="Gene3D" id="3.30.450.20">
    <property type="entry name" value="PAS domain"/>
    <property type="match status" value="2"/>
</dbReference>
<dbReference type="InterPro" id="IPR005467">
    <property type="entry name" value="His_kinase_dom"/>
</dbReference>
<keyword evidence="3 9" id="KW-0597">Phosphoprotein</keyword>
<evidence type="ECO:0000259" key="12">
    <source>
        <dbReference type="PROSITE" id="PS50112"/>
    </source>
</evidence>
<dbReference type="InterPro" id="IPR029016">
    <property type="entry name" value="GAF-like_dom_sf"/>
</dbReference>
<dbReference type="PROSITE" id="PS50112">
    <property type="entry name" value="PAS"/>
    <property type="match status" value="1"/>
</dbReference>
<dbReference type="InterPro" id="IPR013655">
    <property type="entry name" value="PAS_fold_3"/>
</dbReference>
<dbReference type="SUPFAM" id="SSF55781">
    <property type="entry name" value="GAF domain-like"/>
    <property type="match status" value="1"/>
</dbReference>
<feature type="domain" description="Response regulatory" evidence="11">
    <location>
        <begin position="685"/>
        <end position="801"/>
    </location>
</feature>
<accession>A0A8B2NHU8</accession>
<dbReference type="CDD" id="cd00082">
    <property type="entry name" value="HisKA"/>
    <property type="match status" value="1"/>
</dbReference>
<evidence type="ECO:0000259" key="11">
    <source>
        <dbReference type="PROSITE" id="PS50110"/>
    </source>
</evidence>
<evidence type="ECO:0000313" key="13">
    <source>
        <dbReference type="EMBL" id="RAH96507.1"/>
    </source>
</evidence>
<dbReference type="SMART" id="SM00065">
    <property type="entry name" value="GAF"/>
    <property type="match status" value="1"/>
</dbReference>
<dbReference type="EMBL" id="QHHQ01000012">
    <property type="protein sequence ID" value="RAH96507.1"/>
    <property type="molecule type" value="Genomic_DNA"/>
</dbReference>
<dbReference type="InterPro" id="IPR004358">
    <property type="entry name" value="Sig_transdc_His_kin-like_C"/>
</dbReference>
<dbReference type="PANTHER" id="PTHR43065:SF49">
    <property type="entry name" value="HISTIDINE KINASE"/>
    <property type="match status" value="1"/>
</dbReference>
<dbReference type="OrthoDB" id="9796100at2"/>
<keyword evidence="7" id="KW-0067">ATP-binding</keyword>
<dbReference type="PANTHER" id="PTHR43065">
    <property type="entry name" value="SENSOR HISTIDINE KINASE"/>
    <property type="match status" value="1"/>
</dbReference>
<keyword evidence="8" id="KW-0902">Two-component regulatory system</keyword>
<protein>
    <recommendedName>
        <fullName evidence="2">histidine kinase</fullName>
        <ecNumber evidence="2">2.7.13.3</ecNumber>
    </recommendedName>
</protein>
<comment type="caution">
    <text evidence="13">The sequence shown here is derived from an EMBL/GenBank/DDBJ whole genome shotgun (WGS) entry which is preliminary data.</text>
</comment>
<evidence type="ECO:0000256" key="8">
    <source>
        <dbReference type="ARBA" id="ARBA00023012"/>
    </source>
</evidence>
<keyword evidence="14" id="KW-1185">Reference proteome</keyword>
<dbReference type="GO" id="GO:0005524">
    <property type="term" value="F:ATP binding"/>
    <property type="evidence" value="ECO:0007669"/>
    <property type="project" value="UniProtKB-KW"/>
</dbReference>
<evidence type="ECO:0000256" key="4">
    <source>
        <dbReference type="ARBA" id="ARBA00022679"/>
    </source>
</evidence>
<feature type="modified residue" description="4-aspartylphosphate" evidence="9">
    <location>
        <position position="736"/>
    </location>
</feature>
<dbReference type="SUPFAM" id="SSF55785">
    <property type="entry name" value="PYP-like sensor domain (PAS domain)"/>
    <property type="match status" value="2"/>
</dbReference>
<sequence>MSFEAYPRPVNEEGRLAAIHASGLLFEDHVSNLDHVTALAVSLTGLPRAGVTVLDRHTQYWLSSVDAPFLDLARGQALCNEAIALGEMLVIEDLKDATGPARDVWLENNVRFYASHPISLDGVHDIGTICVFDTVPHRADARLAEQLGHLAAVASSVLQAAAAARNAHRFEEQLVREQGRRETLGQQIERLSHIGAWSLDLETRELTWSDEVFEIHGLARKRMPTLEEAITFYAAEDRGVIERAVGQAMETGQAYSFEADIVRPDGSVRRVSAAGDTEIVDGKPRRLAGIIQDLTVQRDREAALEWVLEILSHAREAFVVYDTEGRIVFWNRQAERTFGWTRDEALGASMVDLLQIDPEEHAARTERMMRSGSWSGRVVYKSRSGLNITVLAHKVLIVGKGRMKDGVLVVYQDMSEKMVLSEKMQTATRLDAIGQLTGGIAHDFNNLLTVIMGSADLLKVRLKENPAALKLVEMNRGAAERGRDLVSQLLAFARRQTLDPTATDVAALIDESRPLIERAIGEQYSLSIEMEPGLWLADVDPAKLDSALLNLCINARDACQPGIGRIVVDVRNASLDDSYVASQTDGLQGEFIVLSVSDNGSGMSPEVMRRAIEPFYSTKATEGKTGAGLGLSMTYGFVKQSGGSLQIYSEEGTGTTVRLYLPRSYEVGEEDPLQPEELRTTRPLDILLVEDDPRVQDNSVAMLEALGHRPTTVGTAIDAVRVLETRRDMFDVLFTDIVLPGGMSGFDLATTAHKRWPCLPILFCSGYTHGSLDDHALIARSKMLTKPYTLAELARALAATVVREDGAAQHETTFG</sequence>
<dbReference type="Gene3D" id="3.30.565.10">
    <property type="entry name" value="Histidine kinase-like ATPase, C-terminal domain"/>
    <property type="match status" value="1"/>
</dbReference>
<name>A0A8B2NHU8_9HYPH</name>
<evidence type="ECO:0000256" key="6">
    <source>
        <dbReference type="ARBA" id="ARBA00022777"/>
    </source>
</evidence>
<feature type="domain" description="PAS" evidence="12">
    <location>
        <begin position="300"/>
        <end position="373"/>
    </location>
</feature>
<comment type="catalytic activity">
    <reaction evidence="1">
        <text>ATP + protein L-histidine = ADP + protein N-phospho-L-histidine.</text>
        <dbReference type="EC" id="2.7.13.3"/>
    </reaction>
</comment>
<evidence type="ECO:0000256" key="2">
    <source>
        <dbReference type="ARBA" id="ARBA00012438"/>
    </source>
</evidence>
<proteinExistence type="predicted"/>
<dbReference type="NCBIfam" id="TIGR00229">
    <property type="entry name" value="sensory_box"/>
    <property type="match status" value="2"/>
</dbReference>
<dbReference type="InterPro" id="IPR013767">
    <property type="entry name" value="PAS_fold"/>
</dbReference>
<evidence type="ECO:0000256" key="3">
    <source>
        <dbReference type="ARBA" id="ARBA00022553"/>
    </source>
</evidence>
<dbReference type="SMART" id="SM00388">
    <property type="entry name" value="HisKA"/>
    <property type="match status" value="1"/>
</dbReference>
<dbReference type="SMART" id="SM00091">
    <property type="entry name" value="PAS"/>
    <property type="match status" value="2"/>
</dbReference>
<dbReference type="InterPro" id="IPR003594">
    <property type="entry name" value="HATPase_dom"/>
</dbReference>
<dbReference type="InterPro" id="IPR003661">
    <property type="entry name" value="HisK_dim/P_dom"/>
</dbReference>
<dbReference type="SUPFAM" id="SSF47384">
    <property type="entry name" value="Homodimeric domain of signal transducing histidine kinase"/>
    <property type="match status" value="1"/>
</dbReference>
<evidence type="ECO:0000256" key="9">
    <source>
        <dbReference type="PROSITE-ProRule" id="PRU00169"/>
    </source>
</evidence>
<evidence type="ECO:0000256" key="5">
    <source>
        <dbReference type="ARBA" id="ARBA00022741"/>
    </source>
</evidence>
<keyword evidence="6" id="KW-0418">Kinase</keyword>
<dbReference type="InterPro" id="IPR035965">
    <property type="entry name" value="PAS-like_dom_sf"/>
</dbReference>
<dbReference type="SUPFAM" id="SSF52172">
    <property type="entry name" value="CheY-like"/>
    <property type="match status" value="1"/>
</dbReference>
<dbReference type="CDD" id="cd00130">
    <property type="entry name" value="PAS"/>
    <property type="match status" value="2"/>
</dbReference>
<dbReference type="Gene3D" id="3.40.50.2300">
    <property type="match status" value="1"/>
</dbReference>
<dbReference type="RefSeq" id="WP_111352376.1">
    <property type="nucleotide sequence ID" value="NZ_QHHQ01000012.1"/>
</dbReference>
<evidence type="ECO:0000256" key="7">
    <source>
        <dbReference type="ARBA" id="ARBA00022840"/>
    </source>
</evidence>
<dbReference type="Gene3D" id="3.30.450.40">
    <property type="match status" value="1"/>
</dbReference>
<dbReference type="InterPro" id="IPR000014">
    <property type="entry name" value="PAS"/>
</dbReference>
<gene>
    <name evidence="13" type="ORF">DLJ53_31820</name>
</gene>
<dbReference type="Gene3D" id="2.10.70.100">
    <property type="match status" value="1"/>
</dbReference>
<evidence type="ECO:0000256" key="1">
    <source>
        <dbReference type="ARBA" id="ARBA00000085"/>
    </source>
</evidence>
<dbReference type="Pfam" id="PF02518">
    <property type="entry name" value="HATPase_c"/>
    <property type="match status" value="1"/>
</dbReference>
<dbReference type="Proteomes" id="UP000249590">
    <property type="component" value="Unassembled WGS sequence"/>
</dbReference>
<dbReference type="PRINTS" id="PR00344">
    <property type="entry name" value="BCTRLSENSOR"/>
</dbReference>
<dbReference type="PROSITE" id="PS50110">
    <property type="entry name" value="RESPONSE_REGULATORY"/>
    <property type="match status" value="1"/>
</dbReference>
<dbReference type="EC" id="2.7.13.3" evidence="2"/>
<dbReference type="Pfam" id="PF00989">
    <property type="entry name" value="PAS"/>
    <property type="match status" value="1"/>
</dbReference>
<reference evidence="13 14" key="1">
    <citation type="submission" date="2018-05" db="EMBL/GenBank/DDBJ databases">
        <title>Acuticoccus sediminis sp. nov., isolated from deep-sea sediment of Indian Ocean.</title>
        <authorList>
            <person name="Liu X."/>
            <person name="Lai Q."/>
            <person name="Du Y."/>
            <person name="Sun F."/>
            <person name="Zhang X."/>
            <person name="Wang S."/>
            <person name="Shao Z."/>
        </authorList>
    </citation>
    <scope>NUCLEOTIDE SEQUENCE [LARGE SCALE GENOMIC DNA]</scope>
    <source>
        <strain evidence="13 14">PTG4-2</strain>
    </source>
</reference>
<organism evidence="13 14">
    <name type="scientific">Acuticoccus sediminis</name>
    <dbReference type="NCBI Taxonomy" id="2184697"/>
    <lineage>
        <taxon>Bacteria</taxon>
        <taxon>Pseudomonadati</taxon>
        <taxon>Pseudomonadota</taxon>
        <taxon>Alphaproteobacteria</taxon>
        <taxon>Hyphomicrobiales</taxon>
        <taxon>Amorphaceae</taxon>
        <taxon>Acuticoccus</taxon>
    </lineage>
</organism>
<dbReference type="InterPro" id="IPR036097">
    <property type="entry name" value="HisK_dim/P_sf"/>
</dbReference>
<dbReference type="Gene3D" id="1.10.287.130">
    <property type="match status" value="1"/>
</dbReference>
<dbReference type="InterPro" id="IPR003018">
    <property type="entry name" value="GAF"/>
</dbReference>
<dbReference type="SUPFAM" id="SSF55874">
    <property type="entry name" value="ATPase domain of HSP90 chaperone/DNA topoisomerase II/histidine kinase"/>
    <property type="match status" value="1"/>
</dbReference>